<dbReference type="PANTHER" id="PTHR37017">
    <property type="entry name" value="AB HYDROLASE-1 DOMAIN-CONTAINING PROTEIN-RELATED"/>
    <property type="match status" value="1"/>
</dbReference>
<dbReference type="Gene3D" id="3.40.50.1820">
    <property type="entry name" value="alpha/beta hydrolase"/>
    <property type="match status" value="1"/>
</dbReference>
<evidence type="ECO:0000313" key="2">
    <source>
        <dbReference type="EMBL" id="KAF2250569.1"/>
    </source>
</evidence>
<organism evidence="2 3">
    <name type="scientific">Trematosphaeria pertusa</name>
    <dbReference type="NCBI Taxonomy" id="390896"/>
    <lineage>
        <taxon>Eukaryota</taxon>
        <taxon>Fungi</taxon>
        <taxon>Dikarya</taxon>
        <taxon>Ascomycota</taxon>
        <taxon>Pezizomycotina</taxon>
        <taxon>Dothideomycetes</taxon>
        <taxon>Pleosporomycetidae</taxon>
        <taxon>Pleosporales</taxon>
        <taxon>Massarineae</taxon>
        <taxon>Trematosphaeriaceae</taxon>
        <taxon>Trematosphaeria</taxon>
    </lineage>
</organism>
<dbReference type="GO" id="GO:0016787">
    <property type="term" value="F:hydrolase activity"/>
    <property type="evidence" value="ECO:0007669"/>
    <property type="project" value="UniProtKB-KW"/>
</dbReference>
<dbReference type="Proteomes" id="UP000800094">
    <property type="component" value="Unassembled WGS sequence"/>
</dbReference>
<dbReference type="GeneID" id="54578160"/>
<evidence type="ECO:0000259" key="1">
    <source>
        <dbReference type="Pfam" id="PF12697"/>
    </source>
</evidence>
<gene>
    <name evidence="2" type="ORF">BU26DRAFT_453390</name>
</gene>
<reference evidence="2" key="1">
    <citation type="journal article" date="2020" name="Stud. Mycol.">
        <title>101 Dothideomycetes genomes: a test case for predicting lifestyles and emergence of pathogens.</title>
        <authorList>
            <person name="Haridas S."/>
            <person name="Albert R."/>
            <person name="Binder M."/>
            <person name="Bloem J."/>
            <person name="Labutti K."/>
            <person name="Salamov A."/>
            <person name="Andreopoulos B."/>
            <person name="Baker S."/>
            <person name="Barry K."/>
            <person name="Bills G."/>
            <person name="Bluhm B."/>
            <person name="Cannon C."/>
            <person name="Castanera R."/>
            <person name="Culley D."/>
            <person name="Daum C."/>
            <person name="Ezra D."/>
            <person name="Gonzalez J."/>
            <person name="Henrissat B."/>
            <person name="Kuo A."/>
            <person name="Liang C."/>
            <person name="Lipzen A."/>
            <person name="Lutzoni F."/>
            <person name="Magnuson J."/>
            <person name="Mondo S."/>
            <person name="Nolan M."/>
            <person name="Ohm R."/>
            <person name="Pangilinan J."/>
            <person name="Park H.-J."/>
            <person name="Ramirez L."/>
            <person name="Alfaro M."/>
            <person name="Sun H."/>
            <person name="Tritt A."/>
            <person name="Yoshinaga Y."/>
            <person name="Zwiers L.-H."/>
            <person name="Turgeon B."/>
            <person name="Goodwin S."/>
            <person name="Spatafora J."/>
            <person name="Crous P."/>
            <person name="Grigoriev I."/>
        </authorList>
    </citation>
    <scope>NUCLEOTIDE SEQUENCE</scope>
    <source>
        <strain evidence="2">CBS 122368</strain>
    </source>
</reference>
<sequence length="249" mass="27028">MTKPQLVLIPGAWHTPECFSLITPKLQAAGYAVHTRQLPSVGSANPPPDLSQDIAAVRELVTAAIGDGNDVLVVPHSWSGIVAGSALTGMGKKQREERGEKGGVVRVAYMCSFIAPEGVSLMDALQGEIPHWWEVQGDYSITKPHAAGVFYNDLPEADQQYWYAKTSTHSFGTKTAKATAASWKEIPTGYLLCEEDIPIPPFAQELMTGQVREMGGEIEITRIKSGHSPFLSRVDETVAWIRRAAGEDV</sequence>
<dbReference type="InterPro" id="IPR029058">
    <property type="entry name" value="AB_hydrolase_fold"/>
</dbReference>
<dbReference type="InterPro" id="IPR000073">
    <property type="entry name" value="AB_hydrolase_1"/>
</dbReference>
<dbReference type="AlphaFoldDB" id="A0A6A6IK11"/>
<protein>
    <submittedName>
        <fullName evidence="2">Alpha/beta-hydrolase</fullName>
    </submittedName>
</protein>
<keyword evidence="3" id="KW-1185">Reference proteome</keyword>
<accession>A0A6A6IK11</accession>
<dbReference type="RefSeq" id="XP_033685573.1">
    <property type="nucleotide sequence ID" value="XM_033824830.1"/>
</dbReference>
<dbReference type="SUPFAM" id="SSF53474">
    <property type="entry name" value="alpha/beta-Hydrolases"/>
    <property type="match status" value="1"/>
</dbReference>
<evidence type="ECO:0000313" key="3">
    <source>
        <dbReference type="Proteomes" id="UP000800094"/>
    </source>
</evidence>
<dbReference type="EMBL" id="ML987193">
    <property type="protein sequence ID" value="KAF2250569.1"/>
    <property type="molecule type" value="Genomic_DNA"/>
</dbReference>
<dbReference type="PANTHER" id="PTHR37017:SF11">
    <property type="entry name" value="ESTERASE_LIPASE_THIOESTERASE DOMAIN-CONTAINING PROTEIN"/>
    <property type="match status" value="1"/>
</dbReference>
<name>A0A6A6IK11_9PLEO</name>
<feature type="domain" description="AB hydrolase-1" evidence="1">
    <location>
        <begin position="6"/>
        <end position="239"/>
    </location>
</feature>
<dbReference type="OrthoDB" id="1263307at2759"/>
<dbReference type="InterPro" id="IPR052897">
    <property type="entry name" value="Sec-Metab_Biosynth_Hydrolase"/>
</dbReference>
<keyword evidence="2" id="KW-0378">Hydrolase</keyword>
<dbReference type="Pfam" id="PF12697">
    <property type="entry name" value="Abhydrolase_6"/>
    <property type="match status" value="1"/>
</dbReference>
<proteinExistence type="predicted"/>